<dbReference type="STRING" id="112901.SAMN04488500_10371"/>
<dbReference type="Pfam" id="PF11127">
    <property type="entry name" value="YgaP-like_TM"/>
    <property type="match status" value="1"/>
</dbReference>
<protein>
    <recommendedName>
        <fullName evidence="1">Inner membrane protein YgaP-like transmembrane domain-containing protein</fullName>
    </recommendedName>
</protein>
<reference evidence="2 3" key="1">
    <citation type="submission" date="2017-04" db="EMBL/GenBank/DDBJ databases">
        <authorList>
            <person name="Afonso C.L."/>
            <person name="Miller P.J."/>
            <person name="Scott M.A."/>
            <person name="Spackman E."/>
            <person name="Goraichik I."/>
            <person name="Dimitrov K.M."/>
            <person name="Suarez D.L."/>
            <person name="Swayne D.E."/>
        </authorList>
    </citation>
    <scope>NUCLEOTIDE SEQUENCE [LARGE SCALE GENOMIC DNA]</scope>
    <source>
        <strain evidence="2 3">DSM 5090</strain>
    </source>
</reference>
<accession>A0A1W1Z7Q0</accession>
<evidence type="ECO:0000313" key="3">
    <source>
        <dbReference type="Proteomes" id="UP000192738"/>
    </source>
</evidence>
<dbReference type="Proteomes" id="UP000192738">
    <property type="component" value="Unassembled WGS sequence"/>
</dbReference>
<sequence>MLDLRKNLGNTDRIIRSIIGIILLWLVISKSLTGWWTTIALVFAVFQFVEAVWGY</sequence>
<dbReference type="InterPro" id="IPR021309">
    <property type="entry name" value="YgaP-like_TM"/>
</dbReference>
<organism evidence="2 3">
    <name type="scientific">Sporomusa malonica</name>
    <dbReference type="NCBI Taxonomy" id="112901"/>
    <lineage>
        <taxon>Bacteria</taxon>
        <taxon>Bacillati</taxon>
        <taxon>Bacillota</taxon>
        <taxon>Negativicutes</taxon>
        <taxon>Selenomonadales</taxon>
        <taxon>Sporomusaceae</taxon>
        <taxon>Sporomusa</taxon>
    </lineage>
</organism>
<keyword evidence="3" id="KW-1185">Reference proteome</keyword>
<evidence type="ECO:0000313" key="2">
    <source>
        <dbReference type="EMBL" id="SMC44480.1"/>
    </source>
</evidence>
<evidence type="ECO:0000259" key="1">
    <source>
        <dbReference type="Pfam" id="PF11127"/>
    </source>
</evidence>
<dbReference type="AlphaFoldDB" id="A0A1W1Z7Q0"/>
<dbReference type="RefSeq" id="WP_176215386.1">
    <property type="nucleotide sequence ID" value="NZ_CP155572.1"/>
</dbReference>
<feature type="domain" description="Inner membrane protein YgaP-like transmembrane" evidence="1">
    <location>
        <begin position="5"/>
        <end position="55"/>
    </location>
</feature>
<gene>
    <name evidence="2" type="ORF">SAMN04488500_10371</name>
</gene>
<proteinExistence type="predicted"/>
<name>A0A1W1Z7Q0_9FIRM</name>
<dbReference type="EMBL" id="FWXI01000003">
    <property type="protein sequence ID" value="SMC44480.1"/>
    <property type="molecule type" value="Genomic_DNA"/>
</dbReference>